<sequence>MPASTQETEFVAYVLELMHPLGPIRAKRMFGGHGVFLDDLMLALIVDGILYLKTDARTQSEFTARGLNAFSYIRRNREVRLSYHQAPEEALENAEDMRLWAGKARQASLRAASGRNGK</sequence>
<dbReference type="Proteomes" id="UP000095401">
    <property type="component" value="Chromosome"/>
</dbReference>
<feature type="domain" description="TfoX N-terminal" evidence="1">
    <location>
        <begin position="16"/>
        <end position="106"/>
    </location>
</feature>
<evidence type="ECO:0000259" key="1">
    <source>
        <dbReference type="Pfam" id="PF04993"/>
    </source>
</evidence>
<dbReference type="AlphaFoldDB" id="A0A1D8IPT0"/>
<gene>
    <name evidence="2" type="ORF">BI364_11075</name>
</gene>
<protein>
    <recommendedName>
        <fullName evidence="1">TfoX N-terminal domain-containing protein</fullName>
    </recommendedName>
</protein>
<dbReference type="SUPFAM" id="SSF159894">
    <property type="entry name" value="YgaC/TfoX-N like"/>
    <property type="match status" value="1"/>
</dbReference>
<dbReference type="InterPro" id="IPR007076">
    <property type="entry name" value="TfoX_N"/>
</dbReference>
<dbReference type="PANTHER" id="PTHR36121:SF1">
    <property type="entry name" value="PROTEIN SXY"/>
    <property type="match status" value="1"/>
</dbReference>
<dbReference type="PANTHER" id="PTHR36121">
    <property type="entry name" value="PROTEIN SXY"/>
    <property type="match status" value="1"/>
</dbReference>
<accession>A0A1D8IPT0</accession>
<evidence type="ECO:0000313" key="2">
    <source>
        <dbReference type="EMBL" id="AOU98425.1"/>
    </source>
</evidence>
<dbReference type="Gene3D" id="3.30.1460.30">
    <property type="entry name" value="YgaC/TfoX-N like chaperone"/>
    <property type="match status" value="1"/>
</dbReference>
<reference evidence="3" key="1">
    <citation type="submission" date="2016-09" db="EMBL/GenBank/DDBJ databases">
        <title>Acidihalobacter prosperus F5.</title>
        <authorList>
            <person name="Khaleque H.N."/>
            <person name="Ramsay J.P."/>
            <person name="Kaksonen A.H."/>
            <person name="Boxall N.J."/>
            <person name="Watkin E.L.J."/>
        </authorList>
    </citation>
    <scope>NUCLEOTIDE SEQUENCE [LARGE SCALE GENOMIC DNA]</scope>
    <source>
        <strain evidence="3">F5</strain>
    </source>
</reference>
<dbReference type="InterPro" id="IPR047525">
    <property type="entry name" value="TfoX-like"/>
</dbReference>
<keyword evidence="3" id="KW-1185">Reference proteome</keyword>
<name>A0A1D8IPT0_9GAMM</name>
<dbReference type="EMBL" id="CP017415">
    <property type="protein sequence ID" value="AOU98425.1"/>
    <property type="molecule type" value="Genomic_DNA"/>
</dbReference>
<dbReference type="KEGG" id="aprs:BI364_11075"/>
<organism evidence="2 3">
    <name type="scientific">Acidihalobacter yilgarnensis</name>
    <dbReference type="NCBI Taxonomy" id="2819280"/>
    <lineage>
        <taxon>Bacteria</taxon>
        <taxon>Pseudomonadati</taxon>
        <taxon>Pseudomonadota</taxon>
        <taxon>Gammaproteobacteria</taxon>
        <taxon>Chromatiales</taxon>
        <taxon>Ectothiorhodospiraceae</taxon>
        <taxon>Acidihalobacter</taxon>
    </lineage>
</organism>
<dbReference type="Pfam" id="PF04993">
    <property type="entry name" value="TfoX_N"/>
    <property type="match status" value="1"/>
</dbReference>
<proteinExistence type="predicted"/>
<evidence type="ECO:0000313" key="3">
    <source>
        <dbReference type="Proteomes" id="UP000095401"/>
    </source>
</evidence>
<dbReference type="RefSeq" id="WP_070078786.1">
    <property type="nucleotide sequence ID" value="NZ_CP017415.1"/>
</dbReference>